<reference evidence="1" key="1">
    <citation type="submission" date="2020-10" db="EMBL/GenBank/DDBJ databases">
        <authorList>
            <person name="Gilroy R."/>
        </authorList>
    </citation>
    <scope>NUCLEOTIDE SEQUENCE</scope>
    <source>
        <strain evidence="1">CHK157-1446</strain>
    </source>
</reference>
<proteinExistence type="predicted"/>
<dbReference type="Proteomes" id="UP000823982">
    <property type="component" value="Unassembled WGS sequence"/>
</dbReference>
<organism evidence="1 2">
    <name type="scientific">Candidatus Faeciplasma gallinarum</name>
    <dbReference type="NCBI Taxonomy" id="2840799"/>
    <lineage>
        <taxon>Bacteria</taxon>
        <taxon>Bacillati</taxon>
        <taxon>Bacillota</taxon>
        <taxon>Clostridia</taxon>
        <taxon>Eubacteriales</taxon>
        <taxon>Oscillospiraceae</taxon>
        <taxon>Oscillospiraceae incertae sedis</taxon>
        <taxon>Candidatus Faeciplasma</taxon>
    </lineage>
</organism>
<dbReference type="EMBL" id="DVIR01000064">
    <property type="protein sequence ID" value="HIS25138.1"/>
    <property type="molecule type" value="Genomic_DNA"/>
</dbReference>
<reference evidence="1" key="2">
    <citation type="journal article" date="2021" name="PeerJ">
        <title>Extensive microbial diversity within the chicken gut microbiome revealed by metagenomics and culture.</title>
        <authorList>
            <person name="Gilroy R."/>
            <person name="Ravi A."/>
            <person name="Getino M."/>
            <person name="Pursley I."/>
            <person name="Horton D.L."/>
            <person name="Alikhan N.F."/>
            <person name="Baker D."/>
            <person name="Gharbi K."/>
            <person name="Hall N."/>
            <person name="Watson M."/>
            <person name="Adriaenssens E.M."/>
            <person name="Foster-Nyarko E."/>
            <person name="Jarju S."/>
            <person name="Secka A."/>
            <person name="Antonio M."/>
            <person name="Oren A."/>
            <person name="Chaudhuri R.R."/>
            <person name="La Ragione R."/>
            <person name="Hildebrand F."/>
            <person name="Pallen M.J."/>
        </authorList>
    </citation>
    <scope>NUCLEOTIDE SEQUENCE</scope>
    <source>
        <strain evidence="1">CHK157-1446</strain>
    </source>
</reference>
<gene>
    <name evidence="1" type="ORF">IAD01_07040</name>
</gene>
<evidence type="ECO:0000313" key="1">
    <source>
        <dbReference type="EMBL" id="HIS25138.1"/>
    </source>
</evidence>
<sequence>MIDKECDGGRYVCQRCHAVFDEPAVVSDNPTHLCGVLERWQACPDCDFTHFNRERRCAICSATLECNPDKCDFELCDDCKRAALDFFRLLLGKWFSREELMYLSQVYGANDLCDGVSFWDK</sequence>
<dbReference type="AlphaFoldDB" id="A0A9D1JIB9"/>
<accession>A0A9D1JIB9</accession>
<evidence type="ECO:0000313" key="2">
    <source>
        <dbReference type="Proteomes" id="UP000823982"/>
    </source>
</evidence>
<name>A0A9D1JIB9_9FIRM</name>
<comment type="caution">
    <text evidence="1">The sequence shown here is derived from an EMBL/GenBank/DDBJ whole genome shotgun (WGS) entry which is preliminary data.</text>
</comment>
<protein>
    <submittedName>
        <fullName evidence="1">Uncharacterized protein</fullName>
    </submittedName>
</protein>